<organism evidence="10 11">
    <name type="scientific">Beijerinckia indica subsp. indica (strain ATCC 9039 / DSM 1715 / NCIMB 8712)</name>
    <dbReference type="NCBI Taxonomy" id="395963"/>
    <lineage>
        <taxon>Bacteria</taxon>
        <taxon>Pseudomonadati</taxon>
        <taxon>Pseudomonadota</taxon>
        <taxon>Alphaproteobacteria</taxon>
        <taxon>Hyphomicrobiales</taxon>
        <taxon>Beijerinckiaceae</taxon>
        <taxon>Beijerinckia</taxon>
    </lineage>
</organism>
<evidence type="ECO:0000256" key="6">
    <source>
        <dbReference type="ARBA" id="ARBA00022989"/>
    </source>
</evidence>
<keyword evidence="6 9" id="KW-1133">Transmembrane helix</keyword>
<dbReference type="PANTHER" id="PTHR19139">
    <property type="entry name" value="AQUAPORIN TRANSPORTER"/>
    <property type="match status" value="1"/>
</dbReference>
<protein>
    <submittedName>
        <fullName evidence="10">Major intrinsic protein</fullName>
    </submittedName>
</protein>
<dbReference type="Pfam" id="PF00230">
    <property type="entry name" value="MIP"/>
    <property type="match status" value="1"/>
</dbReference>
<dbReference type="EMBL" id="CP001016">
    <property type="protein sequence ID" value="ACB97042.1"/>
    <property type="molecule type" value="Genomic_DNA"/>
</dbReference>
<evidence type="ECO:0000256" key="7">
    <source>
        <dbReference type="ARBA" id="ARBA00023136"/>
    </source>
</evidence>
<dbReference type="PRINTS" id="PR00783">
    <property type="entry name" value="MINTRINSICP"/>
</dbReference>
<dbReference type="InterPro" id="IPR034294">
    <property type="entry name" value="Aquaporin_transptr"/>
</dbReference>
<dbReference type="AlphaFoldDB" id="B2IFE2"/>
<dbReference type="SUPFAM" id="SSF81338">
    <property type="entry name" value="Aquaporin-like"/>
    <property type="match status" value="1"/>
</dbReference>
<dbReference type="GO" id="GO:0005886">
    <property type="term" value="C:plasma membrane"/>
    <property type="evidence" value="ECO:0007669"/>
    <property type="project" value="UniProtKB-SubCell"/>
</dbReference>
<reference evidence="10 11" key="2">
    <citation type="journal article" date="2010" name="J. Bacteriol.">
        <title>Complete genome sequence of Beijerinckia indica subsp. indica.</title>
        <authorList>
            <person name="Tamas I."/>
            <person name="Dedysh S.N."/>
            <person name="Liesack W."/>
            <person name="Stott M.B."/>
            <person name="Alam M."/>
            <person name="Murrell J.C."/>
            <person name="Dunfield P.F."/>
        </authorList>
    </citation>
    <scope>NUCLEOTIDE SEQUENCE [LARGE SCALE GENOMIC DNA]</scope>
    <source>
        <strain evidence="11">ATCC 9039 / DSM 1715 / NCIMB 8712</strain>
    </source>
</reference>
<feature type="transmembrane region" description="Helical" evidence="9">
    <location>
        <begin position="75"/>
        <end position="96"/>
    </location>
</feature>
<reference evidence="11" key="1">
    <citation type="submission" date="2008-03" db="EMBL/GenBank/DDBJ databases">
        <title>Complete sequence of chromosome of Beijerinckia indica subsp. indica ATCC 9039.</title>
        <authorList>
            <consortium name="US DOE Joint Genome Institute"/>
            <person name="Copeland A."/>
            <person name="Lucas S."/>
            <person name="Lapidus A."/>
            <person name="Glavina del Rio T."/>
            <person name="Dalin E."/>
            <person name="Tice H."/>
            <person name="Bruce D."/>
            <person name="Goodwin L."/>
            <person name="Pitluck S."/>
            <person name="LaButti K."/>
            <person name="Schmutz J."/>
            <person name="Larimer F."/>
            <person name="Land M."/>
            <person name="Hauser L."/>
            <person name="Kyrpides N."/>
            <person name="Mikhailova N."/>
            <person name="Dunfield P.F."/>
            <person name="Dedysh S.N."/>
            <person name="Liesack W."/>
            <person name="Saw J.H."/>
            <person name="Alam M."/>
            <person name="Chen Y."/>
            <person name="Murrell J.C."/>
            <person name="Richardson P."/>
        </authorList>
    </citation>
    <scope>NUCLEOTIDE SEQUENCE [LARGE SCALE GENOMIC DNA]</scope>
    <source>
        <strain evidence="11">ATCC 9039 / DSM 1715 / NCIMB 8712</strain>
    </source>
</reference>
<evidence type="ECO:0000313" key="10">
    <source>
        <dbReference type="EMBL" id="ACB97042.1"/>
    </source>
</evidence>
<dbReference type="InterPro" id="IPR023271">
    <property type="entry name" value="Aquaporin-like"/>
</dbReference>
<dbReference type="PROSITE" id="PS00221">
    <property type="entry name" value="MIP"/>
    <property type="match status" value="1"/>
</dbReference>
<keyword evidence="11" id="KW-1185">Reference proteome</keyword>
<evidence type="ECO:0000256" key="3">
    <source>
        <dbReference type="ARBA" id="ARBA00022448"/>
    </source>
</evidence>
<feature type="transmembrane region" description="Helical" evidence="9">
    <location>
        <begin position="240"/>
        <end position="261"/>
    </location>
</feature>
<dbReference type="STRING" id="395963.Bind_3485"/>
<dbReference type="GO" id="GO:0015250">
    <property type="term" value="F:water channel activity"/>
    <property type="evidence" value="ECO:0007669"/>
    <property type="project" value="TreeGrafter"/>
</dbReference>
<accession>B2IFE2</accession>
<feature type="transmembrane region" description="Helical" evidence="9">
    <location>
        <begin position="42"/>
        <end position="63"/>
    </location>
</feature>
<keyword evidence="5 8" id="KW-0812">Transmembrane</keyword>
<name>B2IFE2_BEII9</name>
<evidence type="ECO:0000256" key="1">
    <source>
        <dbReference type="ARBA" id="ARBA00004651"/>
    </source>
</evidence>
<keyword evidence="3 8" id="KW-0813">Transport</keyword>
<keyword evidence="4" id="KW-1003">Cell membrane</keyword>
<evidence type="ECO:0000256" key="8">
    <source>
        <dbReference type="RuleBase" id="RU000477"/>
    </source>
</evidence>
<comment type="similarity">
    <text evidence="2 8">Belongs to the MIP/aquaporin (TC 1.A.8) family.</text>
</comment>
<proteinExistence type="inferred from homology"/>
<evidence type="ECO:0000313" key="11">
    <source>
        <dbReference type="Proteomes" id="UP000001695"/>
    </source>
</evidence>
<evidence type="ECO:0000256" key="2">
    <source>
        <dbReference type="ARBA" id="ARBA00006175"/>
    </source>
</evidence>
<sequence length="296" mass="31960">MRAPHLHLPHFHLPLHFRDRPLAGKPDPSVPFHWKLYICESLATAILMICGIISVTLLTAPGSPVAELLGAHSTVQIALCGLCFGLSGSIAAYTPFGKVSGAHLNPSVTLAFLLAGRIVWLDAFGYFSAQIIGAIEGTLLVSLFGDAVEPWGQWAYAAHYAATIPNPQVSAFIPLLSETGVTALLIGMLYWLASHQEMRWLTPWAGGLFFLVMNPLTAWLSGNSVNLARSFAPAVFSAEWSGFWIYILGPFAGSALAVYCIKTDLFGKIHLAEARLINFGHKGRVPDLTNPEAKSP</sequence>
<dbReference type="OrthoDB" id="9807293at2"/>
<feature type="transmembrane region" description="Helical" evidence="9">
    <location>
        <begin position="171"/>
        <end position="193"/>
    </location>
</feature>
<dbReference type="InterPro" id="IPR000425">
    <property type="entry name" value="MIP"/>
</dbReference>
<comment type="subcellular location">
    <subcellularLocation>
        <location evidence="1">Cell membrane</location>
        <topology evidence="1">Multi-pass membrane protein</topology>
    </subcellularLocation>
</comment>
<dbReference type="KEGG" id="bid:Bind_3485"/>
<dbReference type="RefSeq" id="WP_012386390.1">
    <property type="nucleotide sequence ID" value="NC_010581.1"/>
</dbReference>
<evidence type="ECO:0000256" key="5">
    <source>
        <dbReference type="ARBA" id="ARBA00022692"/>
    </source>
</evidence>
<gene>
    <name evidence="10" type="ordered locus">Bind_3485</name>
</gene>
<feature type="transmembrane region" description="Helical" evidence="9">
    <location>
        <begin position="108"/>
        <end position="135"/>
    </location>
</feature>
<dbReference type="HOGENOM" id="CLU_020019_3_2_5"/>
<dbReference type="InterPro" id="IPR022357">
    <property type="entry name" value="MIP_CS"/>
</dbReference>
<evidence type="ECO:0000256" key="4">
    <source>
        <dbReference type="ARBA" id="ARBA00022475"/>
    </source>
</evidence>
<dbReference type="eggNOG" id="COG0580">
    <property type="taxonomic scope" value="Bacteria"/>
</dbReference>
<keyword evidence="7 9" id="KW-0472">Membrane</keyword>
<dbReference type="Gene3D" id="1.20.1080.10">
    <property type="entry name" value="Glycerol uptake facilitator protein"/>
    <property type="match status" value="1"/>
</dbReference>
<evidence type="ECO:0000256" key="9">
    <source>
        <dbReference type="SAM" id="Phobius"/>
    </source>
</evidence>
<feature type="transmembrane region" description="Helical" evidence="9">
    <location>
        <begin position="200"/>
        <end position="220"/>
    </location>
</feature>
<dbReference type="PANTHER" id="PTHR19139:SF199">
    <property type="entry name" value="MIP17260P"/>
    <property type="match status" value="1"/>
</dbReference>
<dbReference type="Proteomes" id="UP000001695">
    <property type="component" value="Chromosome"/>
</dbReference>